<sequence>MEREKSFRGISKRLAVHYLTNLGGELVDGDPEDDEPARVAADDWTATLTVGEASIGPSVTLTEITVSFEGSEETLDSLVERFSQKAMRAGG</sequence>
<dbReference type="AlphaFoldDB" id="A0ABD6C834"/>
<dbReference type="InterPro" id="IPR036473">
    <property type="entry name" value="Mopterin_CF_MoaD-rel_C_sf"/>
</dbReference>
<protein>
    <recommendedName>
        <fullName evidence="1">Molybdopterin cofactor biosynthesis MoaD-related C-terminal domain-containing protein</fullName>
    </recommendedName>
</protein>
<comment type="caution">
    <text evidence="2">The sequence shown here is derived from an EMBL/GenBank/DDBJ whole genome shotgun (WGS) entry which is preliminary data.</text>
</comment>
<organism evidence="2 3">
    <name type="scientific">Halorientalis brevis</name>
    <dbReference type="NCBI Taxonomy" id="1126241"/>
    <lineage>
        <taxon>Archaea</taxon>
        <taxon>Methanobacteriati</taxon>
        <taxon>Methanobacteriota</taxon>
        <taxon>Stenosarchaea group</taxon>
        <taxon>Halobacteria</taxon>
        <taxon>Halobacteriales</taxon>
        <taxon>Haloarculaceae</taxon>
        <taxon>Halorientalis</taxon>
    </lineage>
</organism>
<feature type="domain" description="Molybdopterin cofactor biosynthesis MoaD-related C-terminal" evidence="1">
    <location>
        <begin position="3"/>
        <end position="91"/>
    </location>
</feature>
<gene>
    <name evidence="2" type="ORF">ACFR9U_02585</name>
</gene>
<dbReference type="Pfam" id="PF09189">
    <property type="entry name" value="MoaD_arch"/>
    <property type="match status" value="1"/>
</dbReference>
<accession>A0ABD6C834</accession>
<evidence type="ECO:0000313" key="2">
    <source>
        <dbReference type="EMBL" id="MFD1585856.1"/>
    </source>
</evidence>
<dbReference type="Proteomes" id="UP001597119">
    <property type="component" value="Unassembled WGS sequence"/>
</dbReference>
<dbReference type="EMBL" id="JBHUDJ010000001">
    <property type="protein sequence ID" value="MFD1585856.1"/>
    <property type="molecule type" value="Genomic_DNA"/>
</dbReference>
<dbReference type="RefSeq" id="WP_247376986.1">
    <property type="nucleotide sequence ID" value="NZ_JALLGV010000003.1"/>
</dbReference>
<proteinExistence type="predicted"/>
<dbReference type="InterPro" id="IPR015272">
    <property type="entry name" value="MoadD_C"/>
</dbReference>
<name>A0ABD6C834_9EURY</name>
<dbReference type="Gene3D" id="3.30.1370.80">
    <property type="entry name" value="Molybdopterin cofactor biosynthesis MoaD-related, C-terminal domain"/>
    <property type="match status" value="1"/>
</dbReference>
<evidence type="ECO:0000259" key="1">
    <source>
        <dbReference type="Pfam" id="PF09189"/>
    </source>
</evidence>
<keyword evidence="3" id="KW-1185">Reference proteome</keyword>
<evidence type="ECO:0000313" key="3">
    <source>
        <dbReference type="Proteomes" id="UP001597119"/>
    </source>
</evidence>
<reference evidence="2 3" key="1">
    <citation type="journal article" date="2019" name="Int. J. Syst. Evol. Microbiol.">
        <title>The Global Catalogue of Microorganisms (GCM) 10K type strain sequencing project: providing services to taxonomists for standard genome sequencing and annotation.</title>
        <authorList>
            <consortium name="The Broad Institute Genomics Platform"/>
            <consortium name="The Broad Institute Genome Sequencing Center for Infectious Disease"/>
            <person name="Wu L."/>
            <person name="Ma J."/>
        </authorList>
    </citation>
    <scope>NUCLEOTIDE SEQUENCE [LARGE SCALE GENOMIC DNA]</scope>
    <source>
        <strain evidence="2 3">CGMCC 1.12125</strain>
    </source>
</reference>